<accession>A0A9X2HUN0</accession>
<proteinExistence type="predicted"/>
<evidence type="ECO:0000313" key="2">
    <source>
        <dbReference type="Proteomes" id="UP001139486"/>
    </source>
</evidence>
<protein>
    <submittedName>
        <fullName evidence="1">Uncharacterized protein</fullName>
    </submittedName>
</protein>
<dbReference type="RefSeq" id="WP_254287861.1">
    <property type="nucleotide sequence ID" value="NZ_JAMLDY010000003.1"/>
</dbReference>
<reference evidence="1" key="1">
    <citation type="submission" date="2022-05" db="EMBL/GenBank/DDBJ databases">
        <title>Sphingomonas sp. strain RP10 Genome sequencing and assembly.</title>
        <authorList>
            <person name="Kim I."/>
        </authorList>
    </citation>
    <scope>NUCLEOTIDE SEQUENCE</scope>
    <source>
        <strain evidence="1">RP10</strain>
    </source>
</reference>
<dbReference type="Proteomes" id="UP001139486">
    <property type="component" value="Unassembled WGS sequence"/>
</dbReference>
<dbReference type="EMBL" id="JAMLDY010000003">
    <property type="protein sequence ID" value="MCP3733849.1"/>
    <property type="molecule type" value="Genomic_DNA"/>
</dbReference>
<evidence type="ECO:0000313" key="1">
    <source>
        <dbReference type="EMBL" id="MCP3733849.1"/>
    </source>
</evidence>
<keyword evidence="2" id="KW-1185">Reference proteome</keyword>
<comment type="caution">
    <text evidence="1">The sequence shown here is derived from an EMBL/GenBank/DDBJ whole genome shotgun (WGS) entry which is preliminary data.</text>
</comment>
<name>A0A9X2HUN0_9SPHN</name>
<dbReference type="AlphaFoldDB" id="A0A9X2HUN0"/>
<gene>
    <name evidence="1" type="ORF">M9979_03020</name>
</gene>
<sequence length="69" mass="7856">MTEAIDRLLRLGFDVRRPQGNSYQIKVAPFVSYYPTTGRIVPDGRQPLQQRGLGELIRMLERGVIEPGE</sequence>
<organism evidence="1 2">
    <name type="scientific">Sphingomonas liriopis</name>
    <dbReference type="NCBI Taxonomy" id="2949094"/>
    <lineage>
        <taxon>Bacteria</taxon>
        <taxon>Pseudomonadati</taxon>
        <taxon>Pseudomonadota</taxon>
        <taxon>Alphaproteobacteria</taxon>
        <taxon>Sphingomonadales</taxon>
        <taxon>Sphingomonadaceae</taxon>
        <taxon>Sphingomonas</taxon>
    </lineage>
</organism>